<name>A0ABT8NGL0_9BACL</name>
<comment type="caution">
    <text evidence="1">The sequence shown here is derived from an EMBL/GenBank/DDBJ whole genome shotgun (WGS) entry which is preliminary data.</text>
</comment>
<dbReference type="Proteomes" id="UP001172142">
    <property type="component" value="Unassembled WGS sequence"/>
</dbReference>
<sequence>MKNEEYLSKLTTEKFYSHSHWDNARASLPETRSTDLPFRSEVAESRSEKAWYESLVNIEKYLRDKK</sequence>
<evidence type="ECO:0000313" key="1">
    <source>
        <dbReference type="EMBL" id="MDN7247036.1"/>
    </source>
</evidence>
<protein>
    <submittedName>
        <fullName evidence="1">Uncharacterized protein</fullName>
    </submittedName>
</protein>
<proteinExistence type="predicted"/>
<reference evidence="1 2" key="1">
    <citation type="submission" date="2023-07" db="EMBL/GenBank/DDBJ databases">
        <title>Novel species in genus Planococcus.</title>
        <authorList>
            <person name="Ning S."/>
        </authorList>
    </citation>
    <scope>NUCLEOTIDE SEQUENCE [LARGE SCALE GENOMIC DNA]</scope>
    <source>
        <strain evidence="1 2">N017</strain>
    </source>
</reference>
<dbReference type="EMBL" id="JAUJWU010000005">
    <property type="protein sequence ID" value="MDN7247036.1"/>
    <property type="molecule type" value="Genomic_DNA"/>
</dbReference>
<evidence type="ECO:0000313" key="2">
    <source>
        <dbReference type="Proteomes" id="UP001172142"/>
    </source>
</evidence>
<keyword evidence="2" id="KW-1185">Reference proteome</keyword>
<gene>
    <name evidence="1" type="ORF">QWY13_16270</name>
</gene>
<accession>A0ABT8NGL0</accession>
<dbReference type="RefSeq" id="WP_300989176.1">
    <property type="nucleotide sequence ID" value="NZ_CP129235.1"/>
</dbReference>
<organism evidence="1 2">
    <name type="scientific">Planococcus shenhongbingii</name>
    <dbReference type="NCBI Taxonomy" id="3058398"/>
    <lineage>
        <taxon>Bacteria</taxon>
        <taxon>Bacillati</taxon>
        <taxon>Bacillota</taxon>
        <taxon>Bacilli</taxon>
        <taxon>Bacillales</taxon>
        <taxon>Caryophanaceae</taxon>
        <taxon>Planococcus</taxon>
    </lineage>
</organism>